<evidence type="ECO:0000256" key="8">
    <source>
        <dbReference type="ARBA" id="ARBA00023242"/>
    </source>
</evidence>
<dbReference type="GO" id="GO:0003690">
    <property type="term" value="F:double-stranded DNA binding"/>
    <property type="evidence" value="ECO:0007669"/>
    <property type="project" value="TreeGrafter"/>
</dbReference>
<feature type="region of interest" description="Disordered" evidence="12">
    <location>
        <begin position="828"/>
        <end position="864"/>
    </location>
</feature>
<dbReference type="RefSeq" id="XP_040631715.1">
    <property type="nucleotide sequence ID" value="XM_040769768.1"/>
</dbReference>
<evidence type="ECO:0000256" key="5">
    <source>
        <dbReference type="ARBA" id="ARBA00022801"/>
    </source>
</evidence>
<dbReference type="Pfam" id="PF06087">
    <property type="entry name" value="Tyr-DNA_phospho"/>
    <property type="match status" value="1"/>
</dbReference>
<dbReference type="Proteomes" id="UP000030653">
    <property type="component" value="Unassembled WGS sequence"/>
</dbReference>
<accession>M5G3L4</accession>
<keyword evidence="4" id="KW-0227">DNA damage</keyword>
<dbReference type="STRING" id="1858805.M5G3L4"/>
<dbReference type="GO" id="GO:0004527">
    <property type="term" value="F:exonuclease activity"/>
    <property type="evidence" value="ECO:0007669"/>
    <property type="project" value="UniProtKB-KW"/>
</dbReference>
<evidence type="ECO:0000256" key="7">
    <source>
        <dbReference type="ARBA" id="ARBA00023204"/>
    </source>
</evidence>
<dbReference type="AlphaFoldDB" id="M5G3L4"/>
<evidence type="ECO:0000256" key="6">
    <source>
        <dbReference type="ARBA" id="ARBA00022839"/>
    </source>
</evidence>
<keyword evidence="3" id="KW-0540">Nuclease</keyword>
<dbReference type="HOGENOM" id="CLU_308825_0_0_1"/>
<keyword evidence="7" id="KW-0234">DNA repair</keyword>
<evidence type="ECO:0000256" key="3">
    <source>
        <dbReference type="ARBA" id="ARBA00022722"/>
    </source>
</evidence>
<dbReference type="InterPro" id="IPR010347">
    <property type="entry name" value="Tdp1"/>
</dbReference>
<feature type="active site" description="Nucleophile" evidence="9">
    <location>
        <position position="572"/>
    </location>
</feature>
<dbReference type="GO" id="GO:0005634">
    <property type="term" value="C:nucleus"/>
    <property type="evidence" value="ECO:0007669"/>
    <property type="project" value="UniProtKB-SubCell"/>
</dbReference>
<evidence type="ECO:0000313" key="14">
    <source>
        <dbReference type="Proteomes" id="UP000030653"/>
    </source>
</evidence>
<feature type="binding site" evidence="10">
    <location>
        <position position="574"/>
    </location>
    <ligand>
        <name>substrate</name>
    </ligand>
</feature>
<gene>
    <name evidence="13" type="ORF">DACRYDRAFT_114134</name>
</gene>
<evidence type="ECO:0000256" key="10">
    <source>
        <dbReference type="PIRSR" id="PIRSR610347-2"/>
    </source>
</evidence>
<dbReference type="OrthoDB" id="47785at2759"/>
<name>M5G3L4_DACPD</name>
<dbReference type="SUPFAM" id="SSF56024">
    <property type="entry name" value="Phospholipase D/nuclease"/>
    <property type="match status" value="2"/>
</dbReference>
<feature type="region of interest" description="Disordered" evidence="12">
    <location>
        <begin position="366"/>
        <end position="418"/>
    </location>
</feature>
<evidence type="ECO:0000256" key="2">
    <source>
        <dbReference type="ARBA" id="ARBA00010205"/>
    </source>
</evidence>
<dbReference type="EMBL" id="JH795857">
    <property type="protein sequence ID" value="EJU04821.1"/>
    <property type="molecule type" value="Genomic_DNA"/>
</dbReference>
<keyword evidence="6" id="KW-0269">Exonuclease</keyword>
<keyword evidence="5" id="KW-0378">Hydrolase</keyword>
<evidence type="ECO:0000256" key="12">
    <source>
        <dbReference type="SAM" id="MobiDB-lite"/>
    </source>
</evidence>
<evidence type="ECO:0000256" key="4">
    <source>
        <dbReference type="ARBA" id="ARBA00022763"/>
    </source>
</evidence>
<dbReference type="GO" id="GO:0006281">
    <property type="term" value="P:DNA repair"/>
    <property type="evidence" value="ECO:0007669"/>
    <property type="project" value="UniProtKB-KW"/>
</dbReference>
<dbReference type="Gene3D" id="3.30.870.10">
    <property type="entry name" value="Endonuclease Chain A"/>
    <property type="match status" value="2"/>
</dbReference>
<feature type="binding site" evidence="10">
    <location>
        <position position="812"/>
    </location>
    <ligand>
        <name>substrate</name>
    </ligand>
</feature>
<feature type="region of interest" description="Disordered" evidence="12">
    <location>
        <begin position="428"/>
        <end position="447"/>
    </location>
</feature>
<feature type="site" description="Interaction with DNA" evidence="11">
    <location>
        <position position="885"/>
    </location>
</feature>
<dbReference type="GO" id="GO:0003697">
    <property type="term" value="F:single-stranded DNA binding"/>
    <property type="evidence" value="ECO:0007669"/>
    <property type="project" value="TreeGrafter"/>
</dbReference>
<keyword evidence="14" id="KW-1185">Reference proteome</keyword>
<dbReference type="PANTHER" id="PTHR12415:SF0">
    <property type="entry name" value="TYROSYL-DNA PHOSPHODIESTERASE 1"/>
    <property type="match status" value="1"/>
</dbReference>
<keyword evidence="8" id="KW-0539">Nucleus</keyword>
<organism evidence="13 14">
    <name type="scientific">Dacryopinax primogenitus (strain DJM 731)</name>
    <name type="common">Brown rot fungus</name>
    <dbReference type="NCBI Taxonomy" id="1858805"/>
    <lineage>
        <taxon>Eukaryota</taxon>
        <taxon>Fungi</taxon>
        <taxon>Dikarya</taxon>
        <taxon>Basidiomycota</taxon>
        <taxon>Agaricomycotina</taxon>
        <taxon>Dacrymycetes</taxon>
        <taxon>Dacrymycetales</taxon>
        <taxon>Dacrymycetaceae</taxon>
        <taxon>Dacryopinax</taxon>
    </lineage>
</organism>
<dbReference type="GeneID" id="63684830"/>
<dbReference type="GO" id="GO:0017005">
    <property type="term" value="F:3'-tyrosyl-DNA phosphodiesterase activity"/>
    <property type="evidence" value="ECO:0007669"/>
    <property type="project" value="TreeGrafter"/>
</dbReference>
<dbReference type="CDD" id="cd09122">
    <property type="entry name" value="PLDc_Tdp1_1"/>
    <property type="match status" value="1"/>
</dbReference>
<sequence length="955" mass="105516">MASTLLLYTQNITRHAISWTPPRGPSLSGENSNTELLHAIHASLHYALDPCTEHPDESASFCFSATDEEAESLGVRKGGQLIIPKEADLKRAKDNEGEITVKMFFFEPPSLQSTPKGKEREKVRQTWIAEALTALEKATGKKEIARFIVKLKGVRWDGQDKWEEVGMPKVEDVCGLWETLSCNPSIKTIGVSDFSAKHLYKLYSVIADVHSAKPVVTDHLNLFDCDSPPCMNPPDDVQMAAAKKGVELVAHSDPHDILPTKALTALLTEFQERLPLPKSFKEYRDAGNVDQAVAGRWVIRYTVLIRARGLLVDRGELTWRWKNDIDSPSATRALALSLGEHSGINSPISISDDSDQDEDLLRAIKLSKAGAPREPTSLPRDTRPSSATTSSTVKASLNDTPLSKPNATQPVNFLSDRATLEKERLARQKRHLETTEAASSAPPNKRVRTAPAVAIASLSSSISTSKHPSINAELFLDGEVRQNRNAHVPKNPARPVFGMAEILTPVSELRFVLTSAFGTDFEWLRSMIPAGVPLLSINHPTDRERWEPQIKPLPLDGWIYATPKMNKGGIMHVKLLLLFYKNGRLRLVIPTANLVPDDWRDIENTMFLQDIPAKNKDSSAEPHPFPVYLASFLKILNVHNGLSALVQGGYPNLPLPSLDALATGWDWSRVTAQLVGSPAGSYEDWDSVRRWGHPRLGEAVRQLKAQPPTGKRLNLEYQGSSIGNYTTQYLNDFYKSGCGLSPDVSKRRPKAQPWPAIQIVYPSLTTVDNTVLGRLGAGSFFCRKQYWSKPNAPRKLFRDSRARSGRVLMHTKMIVGTFVDPAENGAIASTPPATSLHKGKGRASAKSTVKVPEPGSESDTDPELSDVEDMKNLVGWVYVGSHNFSMAAWGSVSGTLSKPKLWISNFELGVVLPVRDEAWLDRAVPWERPAPGYGKGDVPWMQEEHLYKLAGVQSF</sequence>
<reference evidence="13 14" key="1">
    <citation type="journal article" date="2012" name="Science">
        <title>The Paleozoic origin of enzymatic lignin decomposition reconstructed from 31 fungal genomes.</title>
        <authorList>
            <person name="Floudas D."/>
            <person name="Binder M."/>
            <person name="Riley R."/>
            <person name="Barry K."/>
            <person name="Blanchette R.A."/>
            <person name="Henrissat B."/>
            <person name="Martinez A.T."/>
            <person name="Otillar R."/>
            <person name="Spatafora J.W."/>
            <person name="Yadav J.S."/>
            <person name="Aerts A."/>
            <person name="Benoit I."/>
            <person name="Boyd A."/>
            <person name="Carlson A."/>
            <person name="Copeland A."/>
            <person name="Coutinho P.M."/>
            <person name="de Vries R.P."/>
            <person name="Ferreira P."/>
            <person name="Findley K."/>
            <person name="Foster B."/>
            <person name="Gaskell J."/>
            <person name="Glotzer D."/>
            <person name="Gorecki P."/>
            <person name="Heitman J."/>
            <person name="Hesse C."/>
            <person name="Hori C."/>
            <person name="Igarashi K."/>
            <person name="Jurgens J.A."/>
            <person name="Kallen N."/>
            <person name="Kersten P."/>
            <person name="Kohler A."/>
            <person name="Kuees U."/>
            <person name="Kumar T.K.A."/>
            <person name="Kuo A."/>
            <person name="LaButti K."/>
            <person name="Larrondo L.F."/>
            <person name="Lindquist E."/>
            <person name="Ling A."/>
            <person name="Lombard V."/>
            <person name="Lucas S."/>
            <person name="Lundell T."/>
            <person name="Martin R."/>
            <person name="McLaughlin D.J."/>
            <person name="Morgenstern I."/>
            <person name="Morin E."/>
            <person name="Murat C."/>
            <person name="Nagy L.G."/>
            <person name="Nolan M."/>
            <person name="Ohm R.A."/>
            <person name="Patyshakuliyeva A."/>
            <person name="Rokas A."/>
            <person name="Ruiz-Duenas F.J."/>
            <person name="Sabat G."/>
            <person name="Salamov A."/>
            <person name="Samejima M."/>
            <person name="Schmutz J."/>
            <person name="Slot J.C."/>
            <person name="St John F."/>
            <person name="Stenlid J."/>
            <person name="Sun H."/>
            <person name="Sun S."/>
            <person name="Syed K."/>
            <person name="Tsang A."/>
            <person name="Wiebenga A."/>
            <person name="Young D."/>
            <person name="Pisabarro A."/>
            <person name="Eastwood D.C."/>
            <person name="Martin F."/>
            <person name="Cullen D."/>
            <person name="Grigoriev I.V."/>
            <person name="Hibbett D.S."/>
        </authorList>
    </citation>
    <scope>NUCLEOTIDE SEQUENCE [LARGE SCALE GENOMIC DNA]</scope>
    <source>
        <strain evidence="13 14">DJM-731 SS1</strain>
    </source>
</reference>
<feature type="compositionally biased region" description="Polar residues" evidence="12">
    <location>
        <begin position="393"/>
        <end position="412"/>
    </location>
</feature>
<evidence type="ECO:0000313" key="13">
    <source>
        <dbReference type="EMBL" id="EJU04821.1"/>
    </source>
</evidence>
<comment type="subcellular location">
    <subcellularLocation>
        <location evidence="1">Nucleus</location>
    </subcellularLocation>
</comment>
<evidence type="ECO:0000256" key="1">
    <source>
        <dbReference type="ARBA" id="ARBA00004123"/>
    </source>
</evidence>
<evidence type="ECO:0000256" key="9">
    <source>
        <dbReference type="PIRSR" id="PIRSR610347-1"/>
    </source>
</evidence>
<evidence type="ECO:0000256" key="11">
    <source>
        <dbReference type="PIRSR" id="PIRSR610347-3"/>
    </source>
</evidence>
<protein>
    <submittedName>
        <fullName evidence="13">Phospholipase D/nuclease</fullName>
    </submittedName>
</protein>
<feature type="active site" description="Proton donor/acceptor" evidence="9">
    <location>
        <position position="810"/>
    </location>
</feature>
<dbReference type="PANTHER" id="PTHR12415">
    <property type="entry name" value="TYROSYL-DNA PHOSPHODIESTERASE 1"/>
    <property type="match status" value="1"/>
</dbReference>
<comment type="similarity">
    <text evidence="2">Belongs to the tyrosyl-DNA phosphodiesterase family.</text>
</comment>
<proteinExistence type="inferred from homology"/>
<dbReference type="CDD" id="cd09123">
    <property type="entry name" value="PLDc_Tdp1_2"/>
    <property type="match status" value="1"/>
</dbReference>